<dbReference type="EMBL" id="CP140154">
    <property type="protein sequence ID" value="WQG88226.1"/>
    <property type="molecule type" value="Genomic_DNA"/>
</dbReference>
<dbReference type="Proteomes" id="UP001326715">
    <property type="component" value="Chromosome"/>
</dbReference>
<comment type="subcellular location">
    <subcellularLocation>
        <location evidence="1">Secreted</location>
    </subcellularLocation>
</comment>
<evidence type="ECO:0000256" key="4">
    <source>
        <dbReference type="SAM" id="SignalP"/>
    </source>
</evidence>
<evidence type="ECO:0000313" key="9">
    <source>
        <dbReference type="EMBL" id="WQG88226.1"/>
    </source>
</evidence>
<reference evidence="9 11" key="2">
    <citation type="submission" date="2023-11" db="EMBL/GenBank/DDBJ databases">
        <title>MicrobeMod: A computational toolkit for identifying prokaryotic methylation and restriction-modification with nanopore sequencing.</title>
        <authorList>
            <person name="Crits-Christoph A."/>
            <person name="Kang S.C."/>
            <person name="Lee H."/>
            <person name="Ostrov N."/>
        </authorList>
    </citation>
    <scope>NUCLEOTIDE SEQUENCE [LARGE SCALE GENOMIC DNA]</scope>
    <source>
        <strain evidence="9 11">ATCC 23090</strain>
    </source>
</reference>
<dbReference type="EMBL" id="FPIZ01000016">
    <property type="protein sequence ID" value="SFW78512.1"/>
    <property type="molecule type" value="Genomic_DNA"/>
</dbReference>
<dbReference type="InterPro" id="IPR052052">
    <property type="entry name" value="Polysaccharide_Lyase_9"/>
</dbReference>
<gene>
    <name evidence="8" type="ORF">SAMN05661012_04663</name>
    <name evidence="9" type="ORF">SR876_25180</name>
</gene>
<dbReference type="Pfam" id="PF07602">
    <property type="entry name" value="DUF1565"/>
    <property type="match status" value="1"/>
</dbReference>
<dbReference type="STRING" id="1004.SAMN05661012_04663"/>
<evidence type="ECO:0000313" key="10">
    <source>
        <dbReference type="Proteomes" id="UP000183788"/>
    </source>
</evidence>
<dbReference type="GO" id="GO:0016837">
    <property type="term" value="F:carbon-oxygen lyase activity, acting on polysaccharides"/>
    <property type="evidence" value="ECO:0007669"/>
    <property type="project" value="TreeGrafter"/>
</dbReference>
<dbReference type="AlphaFoldDB" id="A0A1K1S280"/>
<dbReference type="InterPro" id="IPR039448">
    <property type="entry name" value="Beta_helix"/>
</dbReference>
<reference evidence="8 10" key="1">
    <citation type="submission" date="2016-11" db="EMBL/GenBank/DDBJ databases">
        <authorList>
            <person name="Jaros S."/>
            <person name="Januszkiewicz K."/>
            <person name="Wedrychowicz H."/>
        </authorList>
    </citation>
    <scope>NUCLEOTIDE SEQUENCE [LARGE SCALE GENOMIC DNA]</scope>
    <source>
        <strain evidence="8 10">DSM 784</strain>
    </source>
</reference>
<evidence type="ECO:0000313" key="8">
    <source>
        <dbReference type="EMBL" id="SFW78512.1"/>
    </source>
</evidence>
<dbReference type="GO" id="GO:0005576">
    <property type="term" value="C:extracellular region"/>
    <property type="evidence" value="ECO:0007669"/>
    <property type="project" value="UniProtKB-SubCell"/>
</dbReference>
<dbReference type="Pfam" id="PF21258">
    <property type="entry name" value="Glyco_hydro_120_ins"/>
    <property type="match status" value="1"/>
</dbReference>
<protein>
    <submittedName>
        <fullName evidence="9">Right-handed parallel beta-helix repeat-containing protein</fullName>
    </submittedName>
</protein>
<organism evidence="8 10">
    <name type="scientific">Chitinophaga sancti</name>
    <dbReference type="NCBI Taxonomy" id="1004"/>
    <lineage>
        <taxon>Bacteria</taxon>
        <taxon>Pseudomonadati</taxon>
        <taxon>Bacteroidota</taxon>
        <taxon>Chitinophagia</taxon>
        <taxon>Chitinophagales</taxon>
        <taxon>Chitinophagaceae</taxon>
        <taxon>Chitinophaga</taxon>
    </lineage>
</organism>
<feature type="chain" id="PRO_5012136994" evidence="4">
    <location>
        <begin position="24"/>
        <end position="621"/>
    </location>
</feature>
<keyword evidence="3 4" id="KW-0732">Signal</keyword>
<dbReference type="PANTHER" id="PTHR40088:SF2">
    <property type="entry name" value="SECRETED SUGAR HYDROLASE"/>
    <property type="match status" value="1"/>
</dbReference>
<evidence type="ECO:0000256" key="1">
    <source>
        <dbReference type="ARBA" id="ARBA00004613"/>
    </source>
</evidence>
<evidence type="ECO:0000259" key="5">
    <source>
        <dbReference type="Pfam" id="PF07602"/>
    </source>
</evidence>
<sequence length="621" mass="70464">MKRNFVTLFFTVIYLFICSFLQAQTVYHVSTKSGNDGNDGSSTKPFKTISAASLKSKPGDIINVHEGTYREEINPAIGGNSDNMRITYQAAKNETVVIKGSEIIKGWEKLGENTWKVNVSNKLFGNFNPYKDTIYGDWFYGKKRPNHTGEVYLDEARLTEAATKAEVMKKQDGELYWFGEVGIDSTTIWAQFGNANPNQHTAEINVRQSIFYPRKTGINYITVRGFIMRHAATPWAPPTAEQIGLIGTNWSKGWIIENNEISDSKCSGIALGKYGDEWDNKAESAEGYVGTINRALKNGWNKDNIGHHIVRHNKIYNCEQAGIVGSLGCSFSTVTDNIIYNIHIRKLFTGAEMSAIKFHGAIDMEISRNLIYHNDRGIWLDWMAQGTRVSQNLLFDNGNYDLFLEVDHGPFIIDNNIFLSPRCQRVLAQGGTYAHNLFAGYMFIENFDDRLTPFMKQHSTEIAGLQSNPPGDFRYYNNIFVGYTSNLRNYDTASLPLWMDGNVFIAGAQPADKETFPVWSNIYNPNLSIVSKNDGLYLSIKLDKTWKEFQHRRLVKTDMLGRTIYSNLPFEAPDGSPITLDTDYLNQKRDNTNPFPGPFEWKDNTNNTQLIKVWSNWSKAH</sequence>
<dbReference type="Proteomes" id="UP000183788">
    <property type="component" value="Unassembled WGS sequence"/>
</dbReference>
<dbReference type="InterPro" id="IPR012334">
    <property type="entry name" value="Pectin_lyas_fold"/>
</dbReference>
<dbReference type="Pfam" id="PF13229">
    <property type="entry name" value="Beta_helix"/>
    <property type="match status" value="1"/>
</dbReference>
<proteinExistence type="predicted"/>
<dbReference type="OrthoDB" id="9767990at2"/>
<evidence type="ECO:0000313" key="11">
    <source>
        <dbReference type="Proteomes" id="UP001326715"/>
    </source>
</evidence>
<evidence type="ECO:0000259" key="7">
    <source>
        <dbReference type="Pfam" id="PF21258"/>
    </source>
</evidence>
<dbReference type="PANTHER" id="PTHR40088">
    <property type="entry name" value="PECTATE LYASE (EUROFUNG)"/>
    <property type="match status" value="1"/>
</dbReference>
<keyword evidence="11" id="KW-1185">Reference proteome</keyword>
<dbReference type="SUPFAM" id="SSF51126">
    <property type="entry name" value="Pectin lyase-like"/>
    <property type="match status" value="1"/>
</dbReference>
<dbReference type="InterPro" id="IPR049169">
    <property type="entry name" value="Glyco_hydro_120_ins"/>
</dbReference>
<name>A0A1K1S280_9BACT</name>
<evidence type="ECO:0000259" key="6">
    <source>
        <dbReference type="Pfam" id="PF13229"/>
    </source>
</evidence>
<dbReference type="InterPro" id="IPR011459">
    <property type="entry name" value="DUF1565"/>
</dbReference>
<feature type="signal peptide" evidence="4">
    <location>
        <begin position="1"/>
        <end position="23"/>
    </location>
</feature>
<evidence type="ECO:0000256" key="2">
    <source>
        <dbReference type="ARBA" id="ARBA00022525"/>
    </source>
</evidence>
<evidence type="ECO:0000256" key="3">
    <source>
        <dbReference type="ARBA" id="ARBA00022729"/>
    </source>
</evidence>
<feature type="domain" description="DUF1565" evidence="5">
    <location>
        <begin position="33"/>
        <end position="73"/>
    </location>
</feature>
<feature type="domain" description="Right handed beta helix" evidence="6">
    <location>
        <begin position="252"/>
        <end position="424"/>
    </location>
</feature>
<keyword evidence="2" id="KW-0964">Secreted</keyword>
<accession>A0A1K1S280</accession>
<dbReference type="InterPro" id="IPR011050">
    <property type="entry name" value="Pectin_lyase_fold/virulence"/>
</dbReference>
<feature type="domain" description="Glycoside hydrolase 120 insertion" evidence="7">
    <location>
        <begin position="104"/>
        <end position="204"/>
    </location>
</feature>
<dbReference type="RefSeq" id="WP_072363627.1">
    <property type="nucleotide sequence ID" value="NZ_CP139972.1"/>
</dbReference>
<dbReference type="Gene3D" id="2.160.20.10">
    <property type="entry name" value="Single-stranded right-handed beta-helix, Pectin lyase-like"/>
    <property type="match status" value="2"/>
</dbReference>